<dbReference type="KEGG" id="dpte:113796390"/>
<dbReference type="Proteomes" id="UP000515146">
    <property type="component" value="Unplaced"/>
</dbReference>
<proteinExistence type="predicted"/>
<dbReference type="InParanoid" id="A0A6P6YBY3"/>
<dbReference type="Pfam" id="PF09446">
    <property type="entry name" value="VMA21"/>
    <property type="match status" value="1"/>
</dbReference>
<dbReference type="GO" id="GO:0070072">
    <property type="term" value="P:vacuolar proton-transporting V-type ATPase complex assembly"/>
    <property type="evidence" value="ECO:0007669"/>
    <property type="project" value="InterPro"/>
</dbReference>
<protein>
    <submittedName>
        <fullName evidence="2">Vacuolar ATPase assembly integral membrane protein VMA21-like</fullName>
    </submittedName>
</protein>
<sequence>MGPLNKLIIYSLSMIILPIMSYFISDHFFKSFTTDHWSNIYSAIVAVLVVHCILFSFVYQAYNEDRVEEQRIQEKKAE</sequence>
<dbReference type="AlphaFoldDB" id="A0A6P6YBY3"/>
<reference evidence="2" key="1">
    <citation type="submission" date="2025-08" db="UniProtKB">
        <authorList>
            <consortium name="RefSeq"/>
        </authorList>
    </citation>
    <scope>IDENTIFICATION</scope>
    <source>
        <strain evidence="2">Airmid</strain>
    </source>
</reference>
<dbReference type="PANTHER" id="PTHR31792">
    <property type="entry name" value="VACUOLAR ATPASE ASSEMBLY INTEGRAL MEMBRANE PROTEIN VMA21"/>
    <property type="match status" value="1"/>
</dbReference>
<dbReference type="InterPro" id="IPR019013">
    <property type="entry name" value="Vma21"/>
</dbReference>
<dbReference type="PANTHER" id="PTHR31792:SF3">
    <property type="entry name" value="VACUOLAR ATPASE ASSEMBLY INTEGRAL MEMBRANE PROTEIN VMA21"/>
    <property type="match status" value="1"/>
</dbReference>
<gene>
    <name evidence="2" type="primary">LOC113796390</name>
</gene>
<dbReference type="GO" id="GO:0031410">
    <property type="term" value="C:cytoplasmic vesicle"/>
    <property type="evidence" value="ECO:0007669"/>
    <property type="project" value="UniProtKB-KW"/>
</dbReference>
<accession>A0A6P6YBY3</accession>
<dbReference type="OrthoDB" id="6512355at2759"/>
<keyword evidence="1" id="KW-1185">Reference proteome</keyword>
<dbReference type="GO" id="GO:0005789">
    <property type="term" value="C:endoplasmic reticulum membrane"/>
    <property type="evidence" value="ECO:0007669"/>
    <property type="project" value="TreeGrafter"/>
</dbReference>
<dbReference type="OMA" id="AYHEATP"/>
<evidence type="ECO:0000313" key="2">
    <source>
        <dbReference type="RefSeq" id="XP_027202461.1"/>
    </source>
</evidence>
<organism evidence="1 2">
    <name type="scientific">Dermatophagoides pteronyssinus</name>
    <name type="common">European house dust mite</name>
    <dbReference type="NCBI Taxonomy" id="6956"/>
    <lineage>
        <taxon>Eukaryota</taxon>
        <taxon>Metazoa</taxon>
        <taxon>Ecdysozoa</taxon>
        <taxon>Arthropoda</taxon>
        <taxon>Chelicerata</taxon>
        <taxon>Arachnida</taxon>
        <taxon>Acari</taxon>
        <taxon>Acariformes</taxon>
        <taxon>Sarcoptiformes</taxon>
        <taxon>Astigmata</taxon>
        <taxon>Psoroptidia</taxon>
        <taxon>Analgoidea</taxon>
        <taxon>Pyroglyphidae</taxon>
        <taxon>Dermatophagoidinae</taxon>
        <taxon>Dermatophagoides</taxon>
    </lineage>
</organism>
<evidence type="ECO:0000313" key="1">
    <source>
        <dbReference type="Proteomes" id="UP000515146"/>
    </source>
</evidence>
<dbReference type="RefSeq" id="XP_027202461.1">
    <property type="nucleotide sequence ID" value="XM_027346660.1"/>
</dbReference>
<name>A0A6P6YBY3_DERPT</name>